<feature type="compositionally biased region" description="Low complexity" evidence="6">
    <location>
        <begin position="549"/>
        <end position="562"/>
    </location>
</feature>
<feature type="region of interest" description="Disordered" evidence="6">
    <location>
        <begin position="1568"/>
        <end position="1651"/>
    </location>
</feature>
<dbReference type="OrthoDB" id="515064at2759"/>
<feature type="compositionally biased region" description="Polar residues" evidence="6">
    <location>
        <begin position="210"/>
        <end position="264"/>
    </location>
</feature>
<feature type="region of interest" description="Disordered" evidence="6">
    <location>
        <begin position="969"/>
        <end position="1063"/>
    </location>
</feature>
<dbReference type="InParanoid" id="G4TCZ6"/>
<feature type="compositionally biased region" description="Low complexity" evidence="6">
    <location>
        <begin position="447"/>
        <end position="473"/>
    </location>
</feature>
<dbReference type="Proteomes" id="UP000007148">
    <property type="component" value="Unassembled WGS sequence"/>
</dbReference>
<feature type="compositionally biased region" description="Low complexity" evidence="6">
    <location>
        <begin position="331"/>
        <end position="348"/>
    </location>
</feature>
<feature type="region of interest" description="Disordered" evidence="6">
    <location>
        <begin position="1"/>
        <end position="24"/>
    </location>
</feature>
<evidence type="ECO:0000256" key="5">
    <source>
        <dbReference type="ARBA" id="ARBA00023242"/>
    </source>
</evidence>
<gene>
    <name evidence="7" type="ORF">PIIN_03089</name>
</gene>
<keyword evidence="8" id="KW-1185">Reference proteome</keyword>
<evidence type="ECO:0000256" key="1">
    <source>
        <dbReference type="ARBA" id="ARBA00004123"/>
    </source>
</evidence>
<feature type="region of interest" description="Disordered" evidence="6">
    <location>
        <begin position="677"/>
        <end position="696"/>
    </location>
</feature>
<dbReference type="HOGENOM" id="CLU_243612_0_0_1"/>
<feature type="compositionally biased region" description="Low complexity" evidence="6">
    <location>
        <begin position="384"/>
        <end position="398"/>
    </location>
</feature>
<feature type="region of interest" description="Disordered" evidence="6">
    <location>
        <begin position="185"/>
        <end position="516"/>
    </location>
</feature>
<feature type="region of interest" description="Disordered" evidence="6">
    <location>
        <begin position="1092"/>
        <end position="1123"/>
    </location>
</feature>
<feature type="compositionally biased region" description="Low complexity" evidence="6">
    <location>
        <begin position="1568"/>
        <end position="1581"/>
    </location>
</feature>
<dbReference type="EMBL" id="CAFZ01000049">
    <property type="protein sequence ID" value="CCA69189.1"/>
    <property type="molecule type" value="Genomic_DNA"/>
</dbReference>
<feature type="region of interest" description="Disordered" evidence="6">
    <location>
        <begin position="1291"/>
        <end position="1320"/>
    </location>
</feature>
<organism evidence="7 8">
    <name type="scientific">Serendipita indica (strain DSM 11827)</name>
    <name type="common">Root endophyte fungus</name>
    <name type="synonym">Piriformospora indica</name>
    <dbReference type="NCBI Taxonomy" id="1109443"/>
    <lineage>
        <taxon>Eukaryota</taxon>
        <taxon>Fungi</taxon>
        <taxon>Dikarya</taxon>
        <taxon>Basidiomycota</taxon>
        <taxon>Agaricomycotina</taxon>
        <taxon>Agaricomycetes</taxon>
        <taxon>Sebacinales</taxon>
        <taxon>Serendipitaceae</taxon>
        <taxon>Serendipita</taxon>
    </lineage>
</organism>
<feature type="compositionally biased region" description="Pro residues" evidence="6">
    <location>
        <begin position="563"/>
        <end position="574"/>
    </location>
</feature>
<feature type="compositionally biased region" description="Polar residues" evidence="6">
    <location>
        <begin position="418"/>
        <end position="446"/>
    </location>
</feature>
<keyword evidence="3" id="KW-0805">Transcription regulation</keyword>
<keyword evidence="4" id="KW-0804">Transcription</keyword>
<name>G4TCZ6_SERID</name>
<proteinExistence type="inferred from homology"/>
<feature type="region of interest" description="Disordered" evidence="6">
    <location>
        <begin position="46"/>
        <end position="71"/>
    </location>
</feature>
<evidence type="ECO:0000256" key="6">
    <source>
        <dbReference type="SAM" id="MobiDB-lite"/>
    </source>
</evidence>
<reference evidence="7 8" key="1">
    <citation type="journal article" date="2011" name="PLoS Pathog.">
        <title>Endophytic Life Strategies Decoded by Genome and Transcriptome Analyses of the Mutualistic Root Symbiont Piriformospora indica.</title>
        <authorList>
            <person name="Zuccaro A."/>
            <person name="Lahrmann U."/>
            <person name="Guldener U."/>
            <person name="Langen G."/>
            <person name="Pfiffi S."/>
            <person name="Biedenkopf D."/>
            <person name="Wong P."/>
            <person name="Samans B."/>
            <person name="Grimm C."/>
            <person name="Basiewicz M."/>
            <person name="Murat C."/>
            <person name="Martin F."/>
            <person name="Kogel K.H."/>
        </authorList>
    </citation>
    <scope>NUCLEOTIDE SEQUENCE [LARGE SCALE GENOMIC DNA]</scope>
    <source>
        <strain evidence="7 8">DSM 11827</strain>
    </source>
</reference>
<sequence>MANPQQQYPYGARIPSGQPMLSNPTVQQSQLLNQYQLQMRAHAANAAAGMGHQPQGMSQQFTGNPSMAQPGMMQMHQPLQPQHSGDGMGHMAGMQMNPSGYPGRMPGQPGYPNPMMGATGGQPSMANPGMQMQYMQQPPSMYAQPGGAQMMGAPGQMAMKQYPNPGAGYPQQAYGQYGAMGMSYGQRPPTAPGMGAPLPPGATPQQPQQSLPTSMNPLYAQSTQPNPQMMSNYMQAAPGSNPSQPTRTTQPNAQPSTAHSTSGTPAPASQQPGQQPQNGTISGPGRPPSAMGGIHQPRPMMPGTVPMQGSMGGPPTPVSRSQPSAQAMRAPTPQQRTQTPQQQQQQQQGVSQPNGYPMQVSMTMPMNMGGAGGMQMPMTGLTPQQVMQIQYRQQQQQQQHRRSQDMDMTGPSVAIPYTTGTPSQHGPSSAGTQQFSPANANPNVPQTPATPASAPGAPPGSASGSTAVNTSGMMPPPPPGSQIGMSSYPGMQPSATGGMGPPPTPLGGMMPGGMGMMRNDPSALTQLQMLGQQVGMGGVSTVAPGMFATPTPGGQPTQQTPTPQTPSHPGPPQAQLPGGMSIPGTMGINGVQPGQPPFGAGATNLRQVTGGLGPAPLASLQPNPRMPPGTAPPGAPGAGAPYGGAPLTASGPMSIGAPMMIPNVNNPIAMARHARPGGVPGQVVPPSSSGSGAGAVVSAPGTSASAAAAATATAVAPPVPPAPQNIAERTLSPRQRAALIPSLARITPVPADDPEHPLSETLPDLTKEEIENVHEWIEKDRAYEIEYRKMKEAMGRELKEAFSNAPNDHPLRASGVGVGVTGSKIRWFEKDYREDARKDHKPPHYALLWPHRKREEKKSKFSRLGRQPVFLPKKVDPEAVSKQEMLVPVRIDVDIGDGYNRLRDTFVWNANDPYVTPTVFAQTLCDDFAIGFGLGQASESARRKFIDQVVSSIHEQITDYKNHRVEIEANTTKPSTAAVPPSTSGTPLPIHSKPISTIGGLTVNGLGREASRSRSATPLPGEREKSEKPISAIKKRASFVDSGIGKKRHRPANDGPSGVGKFEEEDEVQWWERWRKRMRALDGSAVRKSSKAKVAGVGKAGRSSKPALRVGGRKSKASLANGSSSKSVKIEAEEVDLKVPIVSEPDEYQRELIFVDDEEKEPADNINEDLRILIKLDIAFGVRRLEDQFEWDISDKRNSPEQFAEVYCVDLGLSGEFKTAIAHSIREQVQVYEKSLYLVGHPMDGTTIQDEDLRLAFLPSLASCIRPMDQIAAYTPQLGFFNEVDLEKTFERGGPRKRRQPRGRRAGAIPLPDREPLKTFRSPMIGFPEVEKETQNYAAPRRQAAVQAERANAQIAVIESEPDLKPAPFMGTMAATPQQPGQRQMSAPANGSMAQQAKQEPPKKDRQELLRGPPVAARVLRSRPVPPSTAVNPDGPVPEYLRGLDGKVKAGEKKKTLYRERELPEGLHPNMIDGVWHCSSCGCPEEIAIGRRQGPLGPKTMCGDCGKWWHRHRKPMDIIYRTDKEYHLERRKKEDEYRRLKKKGGLKAAQAAAAAIVDSRNAAAAAAAQRQSSSANQGQSAPLFTTVPRPLNNSKTSKQVVHSPDSSLSPPPFTPQPTNSTFDKLPEPPRPVTPTPPAPLRRQTSQTNDEPKPQWLLDEIARLHAQYLDSSFYVLRKPTDPNLYKPGPEETLENFEVHLKNRQHLYKIAQRKGQVPSTPGGPPSSLAPTAVASTQLTPGLSSVSMNTPTGVLTTAPTDTVMTDSPTANLASVAPDPPASTVTTDP</sequence>
<feature type="compositionally biased region" description="Pro residues" evidence="6">
    <location>
        <begin position="624"/>
        <end position="635"/>
    </location>
</feature>
<feature type="compositionally biased region" description="Low complexity" evidence="6">
    <location>
        <begin position="681"/>
        <end position="696"/>
    </location>
</feature>
<comment type="similarity">
    <text evidence="2">Belongs to the SNF5 family.</text>
</comment>
<feature type="compositionally biased region" description="Polar residues" evidence="6">
    <location>
        <begin position="349"/>
        <end position="364"/>
    </location>
</feature>
<feature type="compositionally biased region" description="Polar residues" evidence="6">
    <location>
        <begin position="1739"/>
        <end position="1769"/>
    </location>
</feature>
<protein>
    <submittedName>
        <fullName evidence="7">Uncharacterized protein</fullName>
    </submittedName>
</protein>
<dbReference type="GO" id="GO:0006338">
    <property type="term" value="P:chromatin remodeling"/>
    <property type="evidence" value="ECO:0007669"/>
    <property type="project" value="InterPro"/>
</dbReference>
<accession>G4TCZ6</accession>
<feature type="compositionally biased region" description="Basic residues" evidence="6">
    <location>
        <begin position="1295"/>
        <end position="1305"/>
    </location>
</feature>
<dbReference type="InterPro" id="IPR006939">
    <property type="entry name" value="SNF5"/>
</dbReference>
<dbReference type="STRING" id="1109443.G4TCZ6"/>
<dbReference type="GO" id="GO:0000228">
    <property type="term" value="C:nuclear chromosome"/>
    <property type="evidence" value="ECO:0007669"/>
    <property type="project" value="InterPro"/>
</dbReference>
<evidence type="ECO:0000313" key="7">
    <source>
        <dbReference type="EMBL" id="CCA69189.1"/>
    </source>
</evidence>
<evidence type="ECO:0000256" key="4">
    <source>
        <dbReference type="ARBA" id="ARBA00023163"/>
    </source>
</evidence>
<feature type="compositionally biased region" description="Polar residues" evidence="6">
    <location>
        <begin position="1375"/>
        <end position="1398"/>
    </location>
</feature>
<evidence type="ECO:0000256" key="2">
    <source>
        <dbReference type="ARBA" id="ARBA00010239"/>
    </source>
</evidence>
<evidence type="ECO:0000256" key="3">
    <source>
        <dbReference type="ARBA" id="ARBA00023015"/>
    </source>
</evidence>
<dbReference type="OMA" id="DGQHPNY"/>
<feature type="compositionally biased region" description="Polar residues" evidence="6">
    <location>
        <begin position="969"/>
        <end position="986"/>
    </location>
</feature>
<dbReference type="Pfam" id="PF04855">
    <property type="entry name" value="SNF5"/>
    <property type="match status" value="1"/>
</dbReference>
<feature type="compositionally biased region" description="Low complexity" evidence="6">
    <location>
        <begin position="265"/>
        <end position="277"/>
    </location>
</feature>
<dbReference type="eggNOG" id="KOG1649">
    <property type="taxonomic scope" value="Eukaryota"/>
</dbReference>
<comment type="caution">
    <text evidence="7">The sequence shown here is derived from an EMBL/GenBank/DDBJ whole genome shotgun (WGS) entry which is preliminary data.</text>
</comment>
<evidence type="ECO:0000313" key="8">
    <source>
        <dbReference type="Proteomes" id="UP000007148"/>
    </source>
</evidence>
<feature type="region of interest" description="Disordered" evidence="6">
    <location>
        <begin position="1739"/>
        <end position="1785"/>
    </location>
</feature>
<comment type="subcellular location">
    <subcellularLocation>
        <location evidence="1">Nucleus</location>
    </subcellularLocation>
</comment>
<feature type="region of interest" description="Disordered" evidence="6">
    <location>
        <begin position="1373"/>
        <end position="1409"/>
    </location>
</feature>
<feature type="region of interest" description="Disordered" evidence="6">
    <location>
        <begin position="544"/>
        <end position="643"/>
    </location>
</feature>
<keyword evidence="5" id="KW-0539">Nucleus</keyword>
<feature type="compositionally biased region" description="Pro residues" evidence="6">
    <location>
        <begin position="1628"/>
        <end position="1639"/>
    </location>
</feature>
<feature type="compositionally biased region" description="Polar residues" evidence="6">
    <location>
        <begin position="1591"/>
        <end position="1608"/>
    </location>
</feature>
<feature type="compositionally biased region" description="Polar residues" evidence="6">
    <location>
        <begin position="55"/>
        <end position="67"/>
    </location>
</feature>
<feature type="compositionally biased region" description="Basic and acidic residues" evidence="6">
    <location>
        <begin position="1400"/>
        <end position="1409"/>
    </location>
</feature>
<dbReference type="PANTHER" id="PTHR10019">
    <property type="entry name" value="SNF5"/>
    <property type="match status" value="1"/>
</dbReference>